<dbReference type="InterPro" id="IPR036165">
    <property type="entry name" value="YefM-like_sf"/>
</dbReference>
<comment type="caution">
    <text evidence="4">The sequence shown here is derived from an EMBL/GenBank/DDBJ whole genome shotgun (WGS) entry which is preliminary data.</text>
</comment>
<feature type="compositionally biased region" description="Polar residues" evidence="3">
    <location>
        <begin position="7"/>
        <end position="21"/>
    </location>
</feature>
<reference evidence="4 5" key="1">
    <citation type="submission" date="2013-02" db="EMBL/GenBank/DDBJ databases">
        <authorList>
            <person name="Genoscope - CEA"/>
        </authorList>
    </citation>
    <scope>NUCLEOTIDE SEQUENCE [LARGE SCALE GENOMIC DNA]</scope>
    <source>
        <strain evidence="4 5">STM 2683</strain>
    </source>
</reference>
<proteinExistence type="inferred from homology"/>
<dbReference type="InterPro" id="IPR006442">
    <property type="entry name" value="Antitoxin_Phd/YefM"/>
</dbReference>
<keyword evidence="5" id="KW-1185">Reference proteome</keyword>
<comment type="function">
    <text evidence="2">Antitoxin component of a type II toxin-antitoxin (TA) system.</text>
</comment>
<protein>
    <recommendedName>
        <fullName evidence="2">Antitoxin</fullName>
    </recommendedName>
</protein>
<dbReference type="eggNOG" id="COG2161">
    <property type="taxonomic scope" value="Bacteria"/>
</dbReference>
<sequence>MNIGAKTITTTMSSREFNQDTARAKRAARNGPVFITDRGKPSHVLMSMEEYEKLKSHRGHPEKFRSLADLLADDRPEADFDFDIPEFKSVSLRPPEFD</sequence>
<name>M5EXV6_9HYPH</name>
<evidence type="ECO:0000256" key="2">
    <source>
        <dbReference type="RuleBase" id="RU362080"/>
    </source>
</evidence>
<dbReference type="RefSeq" id="WP_008877696.1">
    <property type="nucleotide sequence ID" value="NZ_CAUM01000149.1"/>
</dbReference>
<evidence type="ECO:0000256" key="1">
    <source>
        <dbReference type="ARBA" id="ARBA00009981"/>
    </source>
</evidence>
<dbReference type="SUPFAM" id="SSF143120">
    <property type="entry name" value="YefM-like"/>
    <property type="match status" value="1"/>
</dbReference>
<dbReference type="AlphaFoldDB" id="M5EXV6"/>
<dbReference type="Pfam" id="PF02604">
    <property type="entry name" value="PhdYeFM_antitox"/>
    <property type="match status" value="1"/>
</dbReference>
<dbReference type="NCBIfam" id="TIGR01552">
    <property type="entry name" value="phd_fam"/>
    <property type="match status" value="1"/>
</dbReference>
<dbReference type="OrthoDB" id="72009at2"/>
<evidence type="ECO:0000256" key="3">
    <source>
        <dbReference type="SAM" id="MobiDB-lite"/>
    </source>
</evidence>
<evidence type="ECO:0000313" key="5">
    <source>
        <dbReference type="Proteomes" id="UP000012062"/>
    </source>
</evidence>
<dbReference type="EMBL" id="CAUM01000149">
    <property type="protein sequence ID" value="CCV08833.1"/>
    <property type="molecule type" value="Genomic_DNA"/>
</dbReference>
<dbReference type="Gene3D" id="3.40.1620.10">
    <property type="entry name" value="YefM-like domain"/>
    <property type="match status" value="1"/>
</dbReference>
<accession>M5EXV6</accession>
<evidence type="ECO:0000313" key="4">
    <source>
        <dbReference type="EMBL" id="CCV08833.1"/>
    </source>
</evidence>
<dbReference type="Proteomes" id="UP000012062">
    <property type="component" value="Unassembled WGS sequence"/>
</dbReference>
<feature type="region of interest" description="Disordered" evidence="3">
    <location>
        <begin position="1"/>
        <end position="25"/>
    </location>
</feature>
<gene>
    <name evidence="4" type="ORF">MESS2_790125</name>
</gene>
<comment type="similarity">
    <text evidence="1 2">Belongs to the phD/YefM antitoxin family.</text>
</comment>
<dbReference type="STRING" id="1297569.MESS2_790125"/>
<organism evidence="4 5">
    <name type="scientific">Mesorhizobium metallidurans STM 2683</name>
    <dbReference type="NCBI Taxonomy" id="1297569"/>
    <lineage>
        <taxon>Bacteria</taxon>
        <taxon>Pseudomonadati</taxon>
        <taxon>Pseudomonadota</taxon>
        <taxon>Alphaproteobacteria</taxon>
        <taxon>Hyphomicrobiales</taxon>
        <taxon>Phyllobacteriaceae</taxon>
        <taxon>Mesorhizobium</taxon>
    </lineage>
</organism>